<protein>
    <submittedName>
        <fullName evidence="2">Uncharacterized protein</fullName>
    </submittedName>
</protein>
<evidence type="ECO:0000256" key="1">
    <source>
        <dbReference type="SAM" id="MobiDB-lite"/>
    </source>
</evidence>
<feature type="compositionally biased region" description="Basic and acidic residues" evidence="1">
    <location>
        <begin position="1"/>
        <end position="11"/>
    </location>
</feature>
<comment type="caution">
    <text evidence="2">The sequence shown here is derived from an EMBL/GenBank/DDBJ whole genome shotgun (WGS) entry which is preliminary data.</text>
</comment>
<dbReference type="Proteomes" id="UP001283361">
    <property type="component" value="Unassembled WGS sequence"/>
</dbReference>
<gene>
    <name evidence="2" type="ORF">RRG08_022944</name>
</gene>
<keyword evidence="3" id="KW-1185">Reference proteome</keyword>
<evidence type="ECO:0000313" key="3">
    <source>
        <dbReference type="Proteomes" id="UP001283361"/>
    </source>
</evidence>
<organism evidence="2 3">
    <name type="scientific">Elysia crispata</name>
    <name type="common">lettuce slug</name>
    <dbReference type="NCBI Taxonomy" id="231223"/>
    <lineage>
        <taxon>Eukaryota</taxon>
        <taxon>Metazoa</taxon>
        <taxon>Spiralia</taxon>
        <taxon>Lophotrochozoa</taxon>
        <taxon>Mollusca</taxon>
        <taxon>Gastropoda</taxon>
        <taxon>Heterobranchia</taxon>
        <taxon>Euthyneura</taxon>
        <taxon>Panpulmonata</taxon>
        <taxon>Sacoglossa</taxon>
        <taxon>Placobranchoidea</taxon>
        <taxon>Plakobranchidae</taxon>
        <taxon>Elysia</taxon>
    </lineage>
</organism>
<reference evidence="2" key="1">
    <citation type="journal article" date="2023" name="G3 (Bethesda)">
        <title>A reference genome for the long-term kleptoplast-retaining sea slug Elysia crispata morphotype clarki.</title>
        <authorList>
            <person name="Eastman K.E."/>
            <person name="Pendleton A.L."/>
            <person name="Shaikh M.A."/>
            <person name="Suttiyut T."/>
            <person name="Ogas R."/>
            <person name="Tomko P."/>
            <person name="Gavelis G."/>
            <person name="Widhalm J.R."/>
            <person name="Wisecaver J.H."/>
        </authorList>
    </citation>
    <scope>NUCLEOTIDE SEQUENCE</scope>
    <source>
        <strain evidence="2">ECLA1</strain>
    </source>
</reference>
<accession>A0AAE1DKJ0</accession>
<feature type="compositionally biased region" description="Basic and acidic residues" evidence="1">
    <location>
        <begin position="30"/>
        <end position="39"/>
    </location>
</feature>
<proteinExistence type="predicted"/>
<dbReference type="AlphaFoldDB" id="A0AAE1DKJ0"/>
<sequence>MTVDLRSRQRSDNGTPRRIGEELSTMTNTSKRDDGEKPDGVTVKNHGTRLGKKLKAYAPTSSSEIEDAEESYAALQHAMENIHKQDILYILGDFMLKSDMQCHVKKKM</sequence>
<dbReference type="EMBL" id="JAWDGP010003556">
    <property type="protein sequence ID" value="KAK3773190.1"/>
    <property type="molecule type" value="Genomic_DNA"/>
</dbReference>
<evidence type="ECO:0000313" key="2">
    <source>
        <dbReference type="EMBL" id="KAK3773190.1"/>
    </source>
</evidence>
<feature type="region of interest" description="Disordered" evidence="1">
    <location>
        <begin position="1"/>
        <end position="47"/>
    </location>
</feature>
<name>A0AAE1DKJ0_9GAST</name>